<dbReference type="PROSITE" id="PS51257">
    <property type="entry name" value="PROKAR_LIPOPROTEIN"/>
    <property type="match status" value="1"/>
</dbReference>
<feature type="compositionally biased region" description="Low complexity" evidence="1">
    <location>
        <begin position="255"/>
        <end position="266"/>
    </location>
</feature>
<evidence type="ECO:0008006" key="5">
    <source>
        <dbReference type="Google" id="ProtNLM"/>
    </source>
</evidence>
<organism evidence="3 4">
    <name type="scientific">Streptomyces xantholiticus</name>
    <dbReference type="NCBI Taxonomy" id="68285"/>
    <lineage>
        <taxon>Bacteria</taxon>
        <taxon>Bacillati</taxon>
        <taxon>Actinomycetota</taxon>
        <taxon>Actinomycetes</taxon>
        <taxon>Kitasatosporales</taxon>
        <taxon>Streptomycetaceae</taxon>
        <taxon>Streptomyces</taxon>
    </lineage>
</organism>
<accession>A0ABV1UWS7</accession>
<protein>
    <recommendedName>
        <fullName evidence="5">SH3 domain-containing protein</fullName>
    </recommendedName>
</protein>
<feature type="region of interest" description="Disordered" evidence="1">
    <location>
        <begin position="147"/>
        <end position="166"/>
    </location>
</feature>
<evidence type="ECO:0000313" key="3">
    <source>
        <dbReference type="EMBL" id="MER6614855.1"/>
    </source>
</evidence>
<reference evidence="3 4" key="1">
    <citation type="submission" date="2024-06" db="EMBL/GenBank/DDBJ databases">
        <title>The Natural Products Discovery Center: Release of the First 8490 Sequenced Strains for Exploring Actinobacteria Biosynthetic Diversity.</title>
        <authorList>
            <person name="Kalkreuter E."/>
            <person name="Kautsar S.A."/>
            <person name="Yang D."/>
            <person name="Bader C.D."/>
            <person name="Teijaro C.N."/>
            <person name="Fluegel L."/>
            <person name="Davis C.M."/>
            <person name="Simpson J.R."/>
            <person name="Lauterbach L."/>
            <person name="Steele A.D."/>
            <person name="Gui C."/>
            <person name="Meng S."/>
            <person name="Li G."/>
            <person name="Viehrig K."/>
            <person name="Ye F."/>
            <person name="Su P."/>
            <person name="Kiefer A.F."/>
            <person name="Nichols A."/>
            <person name="Cepeda A.J."/>
            <person name="Yan W."/>
            <person name="Fan B."/>
            <person name="Jiang Y."/>
            <person name="Adhikari A."/>
            <person name="Zheng C.-J."/>
            <person name="Schuster L."/>
            <person name="Cowan T.M."/>
            <person name="Smanski M.J."/>
            <person name="Chevrette M.G."/>
            <person name="De Carvalho L.P.S."/>
            <person name="Shen B."/>
        </authorList>
    </citation>
    <scope>NUCLEOTIDE SEQUENCE [LARGE SCALE GENOMIC DNA]</scope>
    <source>
        <strain evidence="3 4">NPDC000837</strain>
    </source>
</reference>
<evidence type="ECO:0000313" key="4">
    <source>
        <dbReference type="Proteomes" id="UP001445472"/>
    </source>
</evidence>
<keyword evidence="2" id="KW-0732">Signal</keyword>
<feature type="compositionally biased region" description="Gly residues" evidence="1">
    <location>
        <begin position="267"/>
        <end position="302"/>
    </location>
</feature>
<dbReference type="EMBL" id="JBEPBX010000012">
    <property type="protein sequence ID" value="MER6614855.1"/>
    <property type="molecule type" value="Genomic_DNA"/>
</dbReference>
<name>A0ABV1UWS7_9ACTN</name>
<feature type="chain" id="PRO_5047379095" description="SH3 domain-containing protein" evidence="2">
    <location>
        <begin position="25"/>
        <end position="428"/>
    </location>
</feature>
<comment type="caution">
    <text evidence="3">The sequence shown here is derived from an EMBL/GenBank/DDBJ whole genome shotgun (WGS) entry which is preliminary data.</text>
</comment>
<gene>
    <name evidence="3" type="ORF">ABT276_16070</name>
</gene>
<sequence>MSLRRRSTATLAGLAALSALTATACSARTSDDPIRTERAADATAATPSVHTRPQDTKDGAASVMLRSCPQAGADKPVGQNPWGLNCLVLEQLADGTTVTMNCWVSTTPPPGEKSAKWFKVTVTSGDHAGKEGWVWSDLVRNQTPDTPRCASVGHENDPAASPPEPLRFEVTGTCTSNGGELSNRSSGFTPGEEYSVSAARPDGSFYRLGKDTGTVGADGSVTWKWPCKGDAPGTYSTELVDLGTGRAVEASFTIGAPPEGPAEGAANTGGTGGAEGGANAGGAGGGGSTGGTAAAGGSGASGGSAAAPPQQPRSERITVFNKVTDGRTRMREDTPAYLSTVTENFCASRGCVLSGTEVVTGDHLTATCHTQGARTTNGHDKDSADDTNEGLAESRLWYGVRWSDGRFGYISAVWIDPGQRGGLGLPSC</sequence>
<feature type="region of interest" description="Disordered" evidence="1">
    <location>
        <begin position="254"/>
        <end position="317"/>
    </location>
</feature>
<dbReference type="RefSeq" id="WP_351976562.1">
    <property type="nucleotide sequence ID" value="NZ_JBEPBX010000012.1"/>
</dbReference>
<proteinExistence type="predicted"/>
<evidence type="ECO:0000256" key="1">
    <source>
        <dbReference type="SAM" id="MobiDB-lite"/>
    </source>
</evidence>
<feature type="signal peptide" evidence="2">
    <location>
        <begin position="1"/>
        <end position="24"/>
    </location>
</feature>
<dbReference type="Proteomes" id="UP001445472">
    <property type="component" value="Unassembled WGS sequence"/>
</dbReference>
<evidence type="ECO:0000256" key="2">
    <source>
        <dbReference type="SAM" id="SignalP"/>
    </source>
</evidence>
<keyword evidence="4" id="KW-1185">Reference proteome</keyword>